<sequence length="123" mass="12343">MSDSQHAAGAAPEGGFTIAVTPMQRGADGIWESGARDGAAFFLVELVQGEGEGAEVVVECRDERTAALAARIVAASLAALGLAEAGEGGALVSAFDDETAAILQDNPTLEVEAPSGTWTEAPG</sequence>
<comment type="caution">
    <text evidence="1">The sequence shown here is derived from an EMBL/GenBank/DDBJ whole genome shotgun (WGS) entry which is preliminary data.</text>
</comment>
<organism evidence="1 2">
    <name type="scientific">Falsiroseomonas selenitidurans</name>
    <dbReference type="NCBI Taxonomy" id="2716335"/>
    <lineage>
        <taxon>Bacteria</taxon>
        <taxon>Pseudomonadati</taxon>
        <taxon>Pseudomonadota</taxon>
        <taxon>Alphaproteobacteria</taxon>
        <taxon>Acetobacterales</taxon>
        <taxon>Roseomonadaceae</taxon>
        <taxon>Falsiroseomonas</taxon>
    </lineage>
</organism>
<protein>
    <submittedName>
        <fullName evidence="1">Uncharacterized protein</fullName>
    </submittedName>
</protein>
<accession>A0ABX1E1L0</accession>
<dbReference type="RefSeq" id="WP_168029545.1">
    <property type="nucleotide sequence ID" value="NZ_JAAVNE010000011.1"/>
</dbReference>
<proteinExistence type="predicted"/>
<evidence type="ECO:0000313" key="1">
    <source>
        <dbReference type="EMBL" id="NKC31051.1"/>
    </source>
</evidence>
<dbReference type="Proteomes" id="UP000787635">
    <property type="component" value="Unassembled WGS sequence"/>
</dbReference>
<keyword evidence="2" id="KW-1185">Reference proteome</keyword>
<gene>
    <name evidence="1" type="ORF">HEQ75_09265</name>
</gene>
<reference evidence="1 2" key="1">
    <citation type="submission" date="2020-03" db="EMBL/GenBank/DDBJ databases">
        <title>Roseomonas selenitidurans sp. nov. isolated from urban soil.</title>
        <authorList>
            <person name="Liu H."/>
        </authorList>
    </citation>
    <scope>NUCLEOTIDE SEQUENCE [LARGE SCALE GENOMIC DNA]</scope>
    <source>
        <strain evidence="1 2">BU-1</strain>
    </source>
</reference>
<evidence type="ECO:0000313" key="2">
    <source>
        <dbReference type="Proteomes" id="UP000787635"/>
    </source>
</evidence>
<dbReference type="EMBL" id="JAAVNE010000011">
    <property type="protein sequence ID" value="NKC31051.1"/>
    <property type="molecule type" value="Genomic_DNA"/>
</dbReference>
<name>A0ABX1E1L0_9PROT</name>